<sequence length="336" mass="38740">MLRSIANSPDEATYNETEGVLKSSSHWLDNKSLQEWFGHFWLNESKRWVTYHRQVLVGKLINTTNGLERQHRHFKEGYLGYYTEGSLTSMVSTLVTKYVPAVCRRYLQQNMEWVSKKYCLPDFLLNKSRTFVNHCLKRVTNEPVASDVKELQENVPSVTSASSGRQYTVDLQVMMPTCSCFDWGKFHWPCKHILHVIMHDPGHGRDTLAESFKNSPLFTVDEGVVEYSSEALPKPPKHEKASYSSSHTKVRLTKPTALRTRCKALASAINNMMFLVKGEGYEDLFFDLSALYKKVRSRVPAEAGLFLRPKKLGRRPSPTYGLKLRKKKRKEIKKTR</sequence>
<feature type="domain" description="SWIM-type" evidence="3">
    <location>
        <begin position="167"/>
        <end position="201"/>
    </location>
</feature>
<gene>
    <name evidence="4" type="ORF">DPMN_086491</name>
</gene>
<dbReference type="PANTHER" id="PTHR47456">
    <property type="entry name" value="PHD-TYPE DOMAIN-CONTAINING PROTEIN"/>
    <property type="match status" value="1"/>
</dbReference>
<organism evidence="4 5">
    <name type="scientific">Dreissena polymorpha</name>
    <name type="common">Zebra mussel</name>
    <name type="synonym">Mytilus polymorpha</name>
    <dbReference type="NCBI Taxonomy" id="45954"/>
    <lineage>
        <taxon>Eukaryota</taxon>
        <taxon>Metazoa</taxon>
        <taxon>Spiralia</taxon>
        <taxon>Lophotrochozoa</taxon>
        <taxon>Mollusca</taxon>
        <taxon>Bivalvia</taxon>
        <taxon>Autobranchia</taxon>
        <taxon>Heteroconchia</taxon>
        <taxon>Euheterodonta</taxon>
        <taxon>Imparidentia</taxon>
        <taxon>Neoheterodontei</taxon>
        <taxon>Myida</taxon>
        <taxon>Dreissenoidea</taxon>
        <taxon>Dreissenidae</taxon>
        <taxon>Dreissena</taxon>
    </lineage>
</organism>
<evidence type="ECO:0000313" key="5">
    <source>
        <dbReference type="Proteomes" id="UP000828390"/>
    </source>
</evidence>
<dbReference type="EMBL" id="JAIWYP010000003">
    <property type="protein sequence ID" value="KAH3844235.1"/>
    <property type="molecule type" value="Genomic_DNA"/>
</dbReference>
<keyword evidence="1" id="KW-0863">Zinc-finger</keyword>
<dbReference type="AlphaFoldDB" id="A0A9D4KQJ3"/>
<reference evidence="4" key="2">
    <citation type="submission" date="2020-11" db="EMBL/GenBank/DDBJ databases">
        <authorList>
            <person name="McCartney M.A."/>
            <person name="Auch B."/>
            <person name="Kono T."/>
            <person name="Mallez S."/>
            <person name="Becker A."/>
            <person name="Gohl D.M."/>
            <person name="Silverstein K.A.T."/>
            <person name="Koren S."/>
            <person name="Bechman K.B."/>
            <person name="Herman A."/>
            <person name="Abrahante J.E."/>
            <person name="Garbe J."/>
        </authorList>
    </citation>
    <scope>NUCLEOTIDE SEQUENCE</scope>
    <source>
        <strain evidence="4">Duluth1</strain>
        <tissue evidence="4">Whole animal</tissue>
    </source>
</reference>
<keyword evidence="5" id="KW-1185">Reference proteome</keyword>
<dbReference type="Pfam" id="PF04434">
    <property type="entry name" value="SWIM"/>
    <property type="match status" value="1"/>
</dbReference>
<name>A0A9D4KQJ3_DREPO</name>
<dbReference type="PANTHER" id="PTHR47456:SF5">
    <property type="match status" value="1"/>
</dbReference>
<evidence type="ECO:0000256" key="1">
    <source>
        <dbReference type="PROSITE-ProRule" id="PRU00325"/>
    </source>
</evidence>
<feature type="region of interest" description="Disordered" evidence="2">
    <location>
        <begin position="315"/>
        <end position="336"/>
    </location>
</feature>
<dbReference type="Proteomes" id="UP000828390">
    <property type="component" value="Unassembled WGS sequence"/>
</dbReference>
<evidence type="ECO:0000256" key="2">
    <source>
        <dbReference type="SAM" id="MobiDB-lite"/>
    </source>
</evidence>
<reference evidence="4" key="1">
    <citation type="journal article" date="2019" name="bioRxiv">
        <title>The Genome of the Zebra Mussel, Dreissena polymorpha: A Resource for Invasive Species Research.</title>
        <authorList>
            <person name="McCartney M.A."/>
            <person name="Auch B."/>
            <person name="Kono T."/>
            <person name="Mallez S."/>
            <person name="Zhang Y."/>
            <person name="Obille A."/>
            <person name="Becker A."/>
            <person name="Abrahante J.E."/>
            <person name="Garbe J."/>
            <person name="Badalamenti J.P."/>
            <person name="Herman A."/>
            <person name="Mangelson H."/>
            <person name="Liachko I."/>
            <person name="Sullivan S."/>
            <person name="Sone E.D."/>
            <person name="Koren S."/>
            <person name="Silverstein K.A.T."/>
            <person name="Beckman K.B."/>
            <person name="Gohl D.M."/>
        </authorList>
    </citation>
    <scope>NUCLEOTIDE SEQUENCE</scope>
    <source>
        <strain evidence="4">Duluth1</strain>
        <tissue evidence="4">Whole animal</tissue>
    </source>
</reference>
<proteinExistence type="predicted"/>
<evidence type="ECO:0000259" key="3">
    <source>
        <dbReference type="PROSITE" id="PS50966"/>
    </source>
</evidence>
<keyword evidence="1" id="KW-0862">Zinc</keyword>
<dbReference type="GO" id="GO:0008270">
    <property type="term" value="F:zinc ion binding"/>
    <property type="evidence" value="ECO:0007669"/>
    <property type="project" value="UniProtKB-KW"/>
</dbReference>
<accession>A0A9D4KQJ3</accession>
<dbReference type="PROSITE" id="PS50966">
    <property type="entry name" value="ZF_SWIM"/>
    <property type="match status" value="1"/>
</dbReference>
<protein>
    <recommendedName>
        <fullName evidence="3">SWIM-type domain-containing protein</fullName>
    </recommendedName>
</protein>
<evidence type="ECO:0000313" key="4">
    <source>
        <dbReference type="EMBL" id="KAH3844235.1"/>
    </source>
</evidence>
<dbReference type="InterPro" id="IPR007527">
    <property type="entry name" value="Znf_SWIM"/>
</dbReference>
<comment type="caution">
    <text evidence="4">The sequence shown here is derived from an EMBL/GenBank/DDBJ whole genome shotgun (WGS) entry which is preliminary data.</text>
</comment>
<feature type="compositionally biased region" description="Basic residues" evidence="2">
    <location>
        <begin position="323"/>
        <end position="336"/>
    </location>
</feature>
<keyword evidence="1" id="KW-0479">Metal-binding</keyword>